<evidence type="ECO:0000313" key="2">
    <source>
        <dbReference type="EMBL" id="JAD61349.1"/>
    </source>
</evidence>
<reference evidence="2" key="1">
    <citation type="submission" date="2014-09" db="EMBL/GenBank/DDBJ databases">
        <authorList>
            <person name="Magalhaes I.L.F."/>
            <person name="Oliveira U."/>
            <person name="Santos F.R."/>
            <person name="Vidigal T.H.D.A."/>
            <person name="Brescovit A.D."/>
            <person name="Santos A.J."/>
        </authorList>
    </citation>
    <scope>NUCLEOTIDE SEQUENCE</scope>
    <source>
        <tissue evidence="2">Shoot tissue taken approximately 20 cm above the soil surface</tissue>
    </source>
</reference>
<keyword evidence="1" id="KW-0812">Transmembrane</keyword>
<protein>
    <submittedName>
        <fullName evidence="2">Uncharacterized protein</fullName>
    </submittedName>
</protein>
<evidence type="ECO:0000256" key="1">
    <source>
        <dbReference type="SAM" id="Phobius"/>
    </source>
</evidence>
<keyword evidence="1" id="KW-1133">Transmembrane helix</keyword>
<name>A0A0A9BBI2_ARUDO</name>
<proteinExistence type="predicted"/>
<dbReference type="EMBL" id="GBRH01236546">
    <property type="protein sequence ID" value="JAD61349.1"/>
    <property type="molecule type" value="Transcribed_RNA"/>
</dbReference>
<keyword evidence="1" id="KW-0472">Membrane</keyword>
<dbReference type="AlphaFoldDB" id="A0A0A9BBI2"/>
<sequence>MPVLAKHDSSGGYASYILTLVMPFCFSSCTTDAWFGGKLFATLP</sequence>
<feature type="transmembrane region" description="Helical" evidence="1">
    <location>
        <begin position="13"/>
        <end position="35"/>
    </location>
</feature>
<reference evidence="2" key="2">
    <citation type="journal article" date="2015" name="Data Brief">
        <title>Shoot transcriptome of the giant reed, Arundo donax.</title>
        <authorList>
            <person name="Barrero R.A."/>
            <person name="Guerrero F.D."/>
            <person name="Moolhuijzen P."/>
            <person name="Goolsby J.A."/>
            <person name="Tidwell J."/>
            <person name="Bellgard S.E."/>
            <person name="Bellgard M.I."/>
        </authorList>
    </citation>
    <scope>NUCLEOTIDE SEQUENCE</scope>
    <source>
        <tissue evidence="2">Shoot tissue taken approximately 20 cm above the soil surface</tissue>
    </source>
</reference>
<organism evidence="2">
    <name type="scientific">Arundo donax</name>
    <name type="common">Giant reed</name>
    <name type="synonym">Donax arundinaceus</name>
    <dbReference type="NCBI Taxonomy" id="35708"/>
    <lineage>
        <taxon>Eukaryota</taxon>
        <taxon>Viridiplantae</taxon>
        <taxon>Streptophyta</taxon>
        <taxon>Embryophyta</taxon>
        <taxon>Tracheophyta</taxon>
        <taxon>Spermatophyta</taxon>
        <taxon>Magnoliopsida</taxon>
        <taxon>Liliopsida</taxon>
        <taxon>Poales</taxon>
        <taxon>Poaceae</taxon>
        <taxon>PACMAD clade</taxon>
        <taxon>Arundinoideae</taxon>
        <taxon>Arundineae</taxon>
        <taxon>Arundo</taxon>
    </lineage>
</organism>
<accession>A0A0A9BBI2</accession>